<feature type="repeat" description="TPR" evidence="4">
    <location>
        <begin position="172"/>
        <end position="205"/>
    </location>
</feature>
<keyword evidence="1 5" id="KW-0732">Signal</keyword>
<evidence type="ECO:0000256" key="3">
    <source>
        <dbReference type="ARBA" id="ARBA00023237"/>
    </source>
</evidence>
<dbReference type="PROSITE" id="PS50005">
    <property type="entry name" value="TPR"/>
    <property type="match status" value="1"/>
</dbReference>
<organism evidence="7 8">
    <name type="scientific">Neorickettsia helminthoeca str. Oregon</name>
    <dbReference type="NCBI Taxonomy" id="1286528"/>
    <lineage>
        <taxon>Bacteria</taxon>
        <taxon>Pseudomonadati</taxon>
        <taxon>Pseudomonadota</taxon>
        <taxon>Alphaproteobacteria</taxon>
        <taxon>Rickettsiales</taxon>
        <taxon>Anaplasmataceae</taxon>
        <taxon>Neorickettsia</taxon>
    </lineage>
</organism>
<dbReference type="EMBL" id="CP007481">
    <property type="protein sequence ID" value="AHX11799.1"/>
    <property type="molecule type" value="Genomic_DNA"/>
</dbReference>
<dbReference type="RefSeq" id="WP_038560195.1">
    <property type="nucleotide sequence ID" value="NZ_CP007481.1"/>
</dbReference>
<keyword evidence="3" id="KW-0998">Cell outer membrane</keyword>
<dbReference type="Gene3D" id="1.25.40.10">
    <property type="entry name" value="Tetratricopeptide repeat domain"/>
    <property type="match status" value="1"/>
</dbReference>
<sequence>MRRKICDFLLLLLCSLLVVSGCTPGKVKGISEKGKQASELSVYNDAVSALKQGKLKISKALFRELSDVSPFSPLGEKAKCFYTELLYDGKDFAAAAGSADEYILNYPVGKDLDYMLSIKGNAYFRMLRNFANSTEFLDRAKDTFKELIRRFPGSKYVSDAREKLREIDEILAEKIFSIGMFYFKEMNYHAAISRFTELINGYPKTKCYSEALSKRREAYKALGIDITSSQFTFVY</sequence>
<dbReference type="AlphaFoldDB" id="X5HL19"/>
<dbReference type="KEGG" id="nhm:NHE_0880"/>
<evidence type="ECO:0000256" key="5">
    <source>
        <dbReference type="SAM" id="SignalP"/>
    </source>
</evidence>
<feature type="signal peptide" evidence="5">
    <location>
        <begin position="1"/>
        <end position="20"/>
    </location>
</feature>
<keyword evidence="8" id="KW-1185">Reference proteome</keyword>
<dbReference type="NCBIfam" id="TIGR03302">
    <property type="entry name" value="OM_YfiO"/>
    <property type="match status" value="1"/>
</dbReference>
<dbReference type="InterPro" id="IPR017689">
    <property type="entry name" value="BamD"/>
</dbReference>
<dbReference type="InterPro" id="IPR019734">
    <property type="entry name" value="TPR_rpt"/>
</dbReference>
<keyword evidence="4" id="KW-0802">TPR repeat</keyword>
<evidence type="ECO:0000313" key="8">
    <source>
        <dbReference type="Proteomes" id="UP000023755"/>
    </source>
</evidence>
<reference evidence="7 8" key="1">
    <citation type="submission" date="2014-03" db="EMBL/GenBank/DDBJ databases">
        <title>Sequencing and Comparison of Genomes and Transcriptome Profiles of Human Ehrlichiosis Agents.</title>
        <authorList>
            <person name="Lin M."/>
            <person name="Daugherty S.C."/>
            <person name="Nagaraj S."/>
            <person name="Cheng Z."/>
            <person name="Xiong Q."/>
            <person name="Lin F.-Y."/>
            <person name="Sengamalay N."/>
            <person name="Ott S."/>
            <person name="Godinez A."/>
            <person name="Tallon L.J."/>
            <person name="Sadzewicz L."/>
            <person name="Fraser C.M."/>
            <person name="Dunning Hotopp J.C."/>
            <person name="Rikihisa Y."/>
        </authorList>
    </citation>
    <scope>NUCLEOTIDE SEQUENCE [LARGE SCALE GENOMIC DNA]</scope>
    <source>
        <strain evidence="7 8">Oregon</strain>
    </source>
</reference>
<dbReference type="PROSITE" id="PS51257">
    <property type="entry name" value="PROKAR_LIPOPROTEIN"/>
    <property type="match status" value="1"/>
</dbReference>
<dbReference type="InterPro" id="IPR011990">
    <property type="entry name" value="TPR-like_helical_dom_sf"/>
</dbReference>
<evidence type="ECO:0000256" key="2">
    <source>
        <dbReference type="ARBA" id="ARBA00023136"/>
    </source>
</evidence>
<evidence type="ECO:0000313" key="7">
    <source>
        <dbReference type="EMBL" id="AHX11799.1"/>
    </source>
</evidence>
<evidence type="ECO:0000256" key="1">
    <source>
        <dbReference type="ARBA" id="ARBA00022729"/>
    </source>
</evidence>
<name>X5HL19_9RICK</name>
<evidence type="ECO:0000256" key="4">
    <source>
        <dbReference type="PROSITE-ProRule" id="PRU00339"/>
    </source>
</evidence>
<keyword evidence="2" id="KW-0472">Membrane</keyword>
<feature type="chain" id="PRO_5004957540" evidence="5">
    <location>
        <begin position="21"/>
        <end position="235"/>
    </location>
</feature>
<dbReference type="STRING" id="1286528.NHE_0880"/>
<gene>
    <name evidence="7" type="primary">yfiO</name>
    <name evidence="7" type="ORF">NHE_0880</name>
</gene>
<accession>X5HL19</accession>
<dbReference type="OrthoDB" id="9804044at2"/>
<protein>
    <submittedName>
        <fullName evidence="7">Outer membrane assembly lipoYfiO family protein</fullName>
    </submittedName>
</protein>
<dbReference type="HOGENOM" id="CLU_065982_1_0_5"/>
<evidence type="ECO:0000259" key="6">
    <source>
        <dbReference type="Pfam" id="PF13525"/>
    </source>
</evidence>
<dbReference type="Proteomes" id="UP000023755">
    <property type="component" value="Chromosome"/>
</dbReference>
<dbReference type="Pfam" id="PF13525">
    <property type="entry name" value="YfiO"/>
    <property type="match status" value="1"/>
</dbReference>
<dbReference type="InterPro" id="IPR039565">
    <property type="entry name" value="BamD-like"/>
</dbReference>
<feature type="domain" description="Outer membrane lipoprotein BamD-like" evidence="6">
    <location>
        <begin position="38"/>
        <end position="225"/>
    </location>
</feature>
<proteinExistence type="predicted"/>